<comment type="caution">
    <text evidence="1">The sequence shown here is derived from an EMBL/GenBank/DDBJ whole genome shotgun (WGS) entry which is preliminary data.</text>
</comment>
<protein>
    <submittedName>
        <fullName evidence="1">Uncharacterized protein</fullName>
    </submittedName>
</protein>
<dbReference type="OrthoDB" id="87695at563835"/>
<sequence>MLGMACLCTFLMSASCSKEDQQESTPQGEKMTVQDLTDGNGKIWWIADVDITYTGASGAVDSTVKPVFPNLETSMWFGLSASGAIQYAFRAGEPLNRYMPLTGSWNLNIPSQLLALKCYDVGGNCTTTKDGVWTIEKYGSSAYGESFHLSREFPLAEGRKMKVWARLYND</sequence>
<keyword evidence="2" id="KW-1185">Reference proteome</keyword>
<gene>
    <name evidence="1" type="ORF">EG028_15005</name>
</gene>
<reference evidence="2" key="1">
    <citation type="submission" date="2018-11" db="EMBL/GenBank/DDBJ databases">
        <title>Chitinophaga lutea sp.nov., isolate from arsenic contaminated soil.</title>
        <authorList>
            <person name="Zong Y."/>
        </authorList>
    </citation>
    <scope>NUCLEOTIDE SEQUENCE [LARGE SCALE GENOMIC DNA]</scope>
    <source>
        <strain evidence="2">YLT18</strain>
    </source>
</reference>
<dbReference type="EMBL" id="RMBX01000007">
    <property type="protein sequence ID" value="RPD40605.1"/>
    <property type="molecule type" value="Genomic_DNA"/>
</dbReference>
<organism evidence="1 2">
    <name type="scientific">Chitinophaga barathri</name>
    <dbReference type="NCBI Taxonomy" id="1647451"/>
    <lineage>
        <taxon>Bacteria</taxon>
        <taxon>Pseudomonadati</taxon>
        <taxon>Bacteroidota</taxon>
        <taxon>Chitinophagia</taxon>
        <taxon>Chitinophagales</taxon>
        <taxon>Chitinophagaceae</taxon>
        <taxon>Chitinophaga</taxon>
    </lineage>
</organism>
<proteinExistence type="predicted"/>
<dbReference type="Proteomes" id="UP000279089">
    <property type="component" value="Unassembled WGS sequence"/>
</dbReference>
<name>A0A3N4MB30_9BACT</name>
<evidence type="ECO:0000313" key="2">
    <source>
        <dbReference type="Proteomes" id="UP000279089"/>
    </source>
</evidence>
<evidence type="ECO:0000313" key="1">
    <source>
        <dbReference type="EMBL" id="RPD40605.1"/>
    </source>
</evidence>
<accession>A0A3N4MB30</accession>
<dbReference type="AlphaFoldDB" id="A0A3N4MB30"/>